<dbReference type="CDD" id="cd07814">
    <property type="entry name" value="SRPBCC_CalC_Aha1-like"/>
    <property type="match status" value="1"/>
</dbReference>
<protein>
    <submittedName>
        <fullName evidence="3">Transcriptional regulator</fullName>
    </submittedName>
</protein>
<dbReference type="Gene3D" id="3.30.530.20">
    <property type="match status" value="1"/>
</dbReference>
<dbReference type="Proteomes" id="UP000318834">
    <property type="component" value="Unassembled WGS sequence"/>
</dbReference>
<evidence type="ECO:0000259" key="2">
    <source>
        <dbReference type="Pfam" id="PF08327"/>
    </source>
</evidence>
<dbReference type="Pfam" id="PF08327">
    <property type="entry name" value="AHSA1"/>
    <property type="match status" value="1"/>
</dbReference>
<dbReference type="InterPro" id="IPR023393">
    <property type="entry name" value="START-like_dom_sf"/>
</dbReference>
<sequence length="155" mass="17116">MTVEERSAIRREVRVGARPETIFALLTDPAKYVRWKGAAATLDPRPGGVYRVEFNSRDIARGTYVEVVPFRRVVFTWGWEGGKEGTSPVPPGSSTVEITLTPDGDGTIVRLVHRDLPEEARTKHMQGWELYLNRLAITASGGDPGPDPNQEAGKM</sequence>
<dbReference type="AlphaFoldDB" id="A0A537J0A0"/>
<dbReference type="InterPro" id="IPR013538">
    <property type="entry name" value="ASHA1/2-like_C"/>
</dbReference>
<accession>A0A537J0A0</accession>
<reference evidence="3 4" key="1">
    <citation type="journal article" date="2019" name="Nat. Microbiol.">
        <title>Mediterranean grassland soil C-N compound turnover is dependent on rainfall and depth, and is mediated by genomically divergent microorganisms.</title>
        <authorList>
            <person name="Diamond S."/>
            <person name="Andeer P.F."/>
            <person name="Li Z."/>
            <person name="Crits-Christoph A."/>
            <person name="Burstein D."/>
            <person name="Anantharaman K."/>
            <person name="Lane K.R."/>
            <person name="Thomas B.C."/>
            <person name="Pan C."/>
            <person name="Northen T.R."/>
            <person name="Banfield J.F."/>
        </authorList>
    </citation>
    <scope>NUCLEOTIDE SEQUENCE [LARGE SCALE GENOMIC DNA]</scope>
    <source>
        <strain evidence="3">NP_8</strain>
    </source>
</reference>
<feature type="domain" description="Activator of Hsp90 ATPase homologue 1/2-like C-terminal" evidence="2">
    <location>
        <begin position="17"/>
        <end position="137"/>
    </location>
</feature>
<comment type="caution">
    <text evidence="3">The sequence shown here is derived from an EMBL/GenBank/DDBJ whole genome shotgun (WGS) entry which is preliminary data.</text>
</comment>
<proteinExistence type="inferred from homology"/>
<evidence type="ECO:0000313" key="4">
    <source>
        <dbReference type="Proteomes" id="UP000318834"/>
    </source>
</evidence>
<name>A0A537J0A0_9BACT</name>
<dbReference type="EMBL" id="VBAP01000008">
    <property type="protein sequence ID" value="TMI76957.1"/>
    <property type="molecule type" value="Genomic_DNA"/>
</dbReference>
<evidence type="ECO:0000256" key="1">
    <source>
        <dbReference type="ARBA" id="ARBA00006817"/>
    </source>
</evidence>
<evidence type="ECO:0000313" key="3">
    <source>
        <dbReference type="EMBL" id="TMI76957.1"/>
    </source>
</evidence>
<organism evidence="3 4">
    <name type="scientific">Candidatus Segetimicrobium genomatis</name>
    <dbReference type="NCBI Taxonomy" id="2569760"/>
    <lineage>
        <taxon>Bacteria</taxon>
        <taxon>Bacillati</taxon>
        <taxon>Candidatus Sysuimicrobiota</taxon>
        <taxon>Candidatus Sysuimicrobiia</taxon>
        <taxon>Candidatus Sysuimicrobiales</taxon>
        <taxon>Candidatus Segetimicrobiaceae</taxon>
        <taxon>Candidatus Segetimicrobium</taxon>
    </lineage>
</organism>
<comment type="similarity">
    <text evidence="1">Belongs to the AHA1 family.</text>
</comment>
<gene>
    <name evidence="3" type="ORF">E6H05_01735</name>
</gene>
<dbReference type="SUPFAM" id="SSF55961">
    <property type="entry name" value="Bet v1-like"/>
    <property type="match status" value="1"/>
</dbReference>